<accession>A0A2N5HAG6</accession>
<dbReference type="PANTHER" id="PTHR32071">
    <property type="entry name" value="TRANSCRIPTIONAL REGULATORY PROTEIN"/>
    <property type="match status" value="1"/>
</dbReference>
<dbReference type="GO" id="GO:0016301">
    <property type="term" value="F:kinase activity"/>
    <property type="evidence" value="ECO:0007669"/>
    <property type="project" value="UniProtKB-KW"/>
</dbReference>
<sequence length="636" mass="72390">MNDILIIAPYETMVKQAKKLIESSNIPFTVIPGNLKENIDEIRTCINQGAKILISRGGTAQTLRHAFDLPVIEIPVTSVDILMALSKASEKGFKKIAFITTLNILFQAQHFKKIFDIDLQFLPCEDVNEIPAKVKHLIQDEGIEAVVGDVIATQQAVDHGIYGCLLESGARSLQIALNEALTILKSIEKEKARLKQLEAILNFTTEAVLTIDNNERVIVYNESAERIFGVQKNQVLGQKLTECLPESQLNRVLSKHNEEKNILLKISGKKIVCNRVPIIIHGRFHGAVAIFQEIGDIQNLEMNIRTRLNEKGLVAKQTFNQIQGSSTEMLQCIHRAKQYARSNGTVLIYGETGTGKEIFAQSIHNESKRAKGPFVSVNCAALNENLLESELFGYVEGTFTGALKGGKIGLFELAHGGTLFLDELGEISLNFQAKLLRVLQEKEVRRVGGDRVTPIDVRIICATNRDLREEVRLGRFREDLYYRLSVLELQLVPLRQRKEDIVPMAISFFKNECIKEQKVLFWTQDQLFDCLKSYDWFGNARELQNFIEKLVISTEEGEELTPFKICELLDEKKGKLYTKDRQNPDQLQVTFSNQFEEMETQLWKQLLERYHGNKERLCRDFGISKTTLWRKLNLHK</sequence>
<dbReference type="Gene3D" id="1.10.8.60">
    <property type="match status" value="1"/>
</dbReference>
<dbReference type="OrthoDB" id="9771372at2"/>
<reference evidence="8 9" key="1">
    <citation type="submission" date="2017-11" db="EMBL/GenBank/DDBJ databases">
        <title>Comparitive Functional Genomics of Dry Heat Resistant strains isolated from the Viking Spacecraft.</title>
        <authorList>
            <person name="Seuylemezian A."/>
            <person name="Cooper K."/>
            <person name="Vaishampayan P."/>
        </authorList>
    </citation>
    <scope>NUCLEOTIDE SEQUENCE [LARGE SCALE GENOMIC DNA]</scope>
    <source>
        <strain evidence="8 9">V32-6</strain>
    </source>
</reference>
<dbReference type="NCBIfam" id="TIGR00229">
    <property type="entry name" value="sensory_box"/>
    <property type="match status" value="1"/>
</dbReference>
<evidence type="ECO:0000259" key="7">
    <source>
        <dbReference type="PROSITE" id="PS50112"/>
    </source>
</evidence>
<keyword evidence="2" id="KW-0067">ATP-binding</keyword>
<dbReference type="Pfam" id="PF00158">
    <property type="entry name" value="Sigma54_activat"/>
    <property type="match status" value="1"/>
</dbReference>
<dbReference type="GO" id="GO:0006355">
    <property type="term" value="P:regulation of DNA-templated transcription"/>
    <property type="evidence" value="ECO:0007669"/>
    <property type="project" value="InterPro"/>
</dbReference>
<dbReference type="Gene3D" id="3.40.50.300">
    <property type="entry name" value="P-loop containing nucleotide triphosphate hydrolases"/>
    <property type="match status" value="1"/>
</dbReference>
<dbReference type="SUPFAM" id="SSF52540">
    <property type="entry name" value="P-loop containing nucleoside triphosphate hydrolases"/>
    <property type="match status" value="1"/>
</dbReference>
<comment type="caution">
    <text evidence="8">The sequence shown here is derived from an EMBL/GenBank/DDBJ whole genome shotgun (WGS) entry which is preliminary data.</text>
</comment>
<proteinExistence type="predicted"/>
<dbReference type="PROSITE" id="PS50112">
    <property type="entry name" value="PAS"/>
    <property type="match status" value="1"/>
</dbReference>
<evidence type="ECO:0000259" key="6">
    <source>
        <dbReference type="PROSITE" id="PS50045"/>
    </source>
</evidence>
<dbReference type="InterPro" id="IPR002197">
    <property type="entry name" value="HTH_Fis"/>
</dbReference>
<name>A0A2N5HAG6_9BACI</name>
<dbReference type="SUPFAM" id="SSF46689">
    <property type="entry name" value="Homeodomain-like"/>
    <property type="match status" value="1"/>
</dbReference>
<dbReference type="PANTHER" id="PTHR32071:SF121">
    <property type="entry name" value="SIGMA L-DEPENDENT TRANSCRIPTIONAL REGULATOR YQIR-RELATED"/>
    <property type="match status" value="1"/>
</dbReference>
<dbReference type="InterPro" id="IPR002078">
    <property type="entry name" value="Sigma_54_int"/>
</dbReference>
<evidence type="ECO:0000313" key="9">
    <source>
        <dbReference type="Proteomes" id="UP000234950"/>
    </source>
</evidence>
<dbReference type="SUPFAM" id="SSF159800">
    <property type="entry name" value="PrpR receptor domain-like"/>
    <property type="match status" value="1"/>
</dbReference>
<organism evidence="8 9">
    <name type="scientific">Neobacillus cucumis</name>
    <dbReference type="NCBI Taxonomy" id="1740721"/>
    <lineage>
        <taxon>Bacteria</taxon>
        <taxon>Bacillati</taxon>
        <taxon>Bacillota</taxon>
        <taxon>Bacilli</taxon>
        <taxon>Bacillales</taxon>
        <taxon>Bacillaceae</taxon>
        <taxon>Neobacillus</taxon>
    </lineage>
</organism>
<dbReference type="InterPro" id="IPR027417">
    <property type="entry name" value="P-loop_NTPase"/>
</dbReference>
<dbReference type="InterPro" id="IPR058031">
    <property type="entry name" value="AAA_lid_NorR"/>
</dbReference>
<evidence type="ECO:0000256" key="1">
    <source>
        <dbReference type="ARBA" id="ARBA00022741"/>
    </source>
</evidence>
<evidence type="ECO:0000313" key="8">
    <source>
        <dbReference type="EMBL" id="PLS02512.1"/>
    </source>
</evidence>
<dbReference type="Pfam" id="PF25601">
    <property type="entry name" value="AAA_lid_14"/>
    <property type="match status" value="1"/>
</dbReference>
<keyword evidence="8" id="KW-0418">Kinase</keyword>
<evidence type="ECO:0000256" key="4">
    <source>
        <dbReference type="ARBA" id="ARBA00023163"/>
    </source>
</evidence>
<keyword evidence="1" id="KW-0547">Nucleotide-binding</keyword>
<dbReference type="GO" id="GO:0043565">
    <property type="term" value="F:sequence-specific DNA binding"/>
    <property type="evidence" value="ECO:0007669"/>
    <property type="project" value="InterPro"/>
</dbReference>
<dbReference type="InterPro" id="IPR025943">
    <property type="entry name" value="Sigma_54_int_dom_ATP-bd_2"/>
</dbReference>
<dbReference type="SMART" id="SM00091">
    <property type="entry name" value="PAS"/>
    <property type="match status" value="1"/>
</dbReference>
<dbReference type="InterPro" id="IPR003593">
    <property type="entry name" value="AAA+_ATPase"/>
</dbReference>
<feature type="domain" description="PAS" evidence="7">
    <location>
        <begin position="193"/>
        <end position="240"/>
    </location>
</feature>
<dbReference type="PROSITE" id="PS50045">
    <property type="entry name" value="SIGMA54_INTERACT_4"/>
    <property type="match status" value="1"/>
</dbReference>
<evidence type="ECO:0000256" key="5">
    <source>
        <dbReference type="SAM" id="Coils"/>
    </source>
</evidence>
<gene>
    <name evidence="8" type="ORF">CVD27_19455</name>
</gene>
<dbReference type="FunFam" id="3.40.50.300:FF:000006">
    <property type="entry name" value="DNA-binding transcriptional regulator NtrC"/>
    <property type="match status" value="1"/>
</dbReference>
<evidence type="ECO:0000256" key="3">
    <source>
        <dbReference type="ARBA" id="ARBA00023015"/>
    </source>
</evidence>
<dbReference type="Gene3D" id="3.40.50.10660">
    <property type="entry name" value="PrpR receptor domain-like"/>
    <property type="match status" value="1"/>
</dbReference>
<dbReference type="InterPro" id="IPR009057">
    <property type="entry name" value="Homeodomain-like_sf"/>
</dbReference>
<dbReference type="Gene3D" id="3.30.450.20">
    <property type="entry name" value="PAS domain"/>
    <property type="match status" value="1"/>
</dbReference>
<dbReference type="Gene3D" id="3.40.50.2300">
    <property type="match status" value="1"/>
</dbReference>
<feature type="domain" description="Sigma-54 factor interaction" evidence="6">
    <location>
        <begin position="322"/>
        <end position="552"/>
    </location>
</feature>
<dbReference type="PROSITE" id="PS00675">
    <property type="entry name" value="SIGMA54_INTERACT_1"/>
    <property type="match status" value="1"/>
</dbReference>
<dbReference type="GO" id="GO:0000156">
    <property type="term" value="F:phosphorelay response regulator activity"/>
    <property type="evidence" value="ECO:0007669"/>
    <property type="project" value="InterPro"/>
</dbReference>
<dbReference type="InterPro" id="IPR000014">
    <property type="entry name" value="PAS"/>
</dbReference>
<dbReference type="GO" id="GO:0005524">
    <property type="term" value="F:ATP binding"/>
    <property type="evidence" value="ECO:0007669"/>
    <property type="project" value="UniProtKB-KW"/>
</dbReference>
<evidence type="ECO:0000256" key="2">
    <source>
        <dbReference type="ARBA" id="ARBA00022840"/>
    </source>
</evidence>
<dbReference type="CDD" id="cd00130">
    <property type="entry name" value="PAS"/>
    <property type="match status" value="1"/>
</dbReference>
<dbReference type="InterPro" id="IPR025662">
    <property type="entry name" value="Sigma_54_int_dom_ATP-bd_1"/>
</dbReference>
<keyword evidence="9" id="KW-1185">Reference proteome</keyword>
<dbReference type="EMBL" id="PGVE01000071">
    <property type="protein sequence ID" value="PLS02512.1"/>
    <property type="molecule type" value="Genomic_DNA"/>
</dbReference>
<dbReference type="Pfam" id="PF02954">
    <property type="entry name" value="HTH_8"/>
    <property type="match status" value="1"/>
</dbReference>
<dbReference type="InterPro" id="IPR010524">
    <property type="entry name" value="Sig_transdc_resp-reg_PrpR_N"/>
</dbReference>
<dbReference type="InterPro" id="IPR035965">
    <property type="entry name" value="PAS-like_dom_sf"/>
</dbReference>
<dbReference type="Pfam" id="PF13426">
    <property type="entry name" value="PAS_9"/>
    <property type="match status" value="1"/>
</dbReference>
<dbReference type="Pfam" id="PF06506">
    <property type="entry name" value="PrpR_N"/>
    <property type="match status" value="1"/>
</dbReference>
<keyword evidence="4" id="KW-0804">Transcription</keyword>
<keyword evidence="3" id="KW-0805">Transcription regulation</keyword>
<feature type="coiled-coil region" evidence="5">
    <location>
        <begin position="170"/>
        <end position="207"/>
    </location>
</feature>
<dbReference type="CDD" id="cd00009">
    <property type="entry name" value="AAA"/>
    <property type="match status" value="1"/>
</dbReference>
<dbReference type="PROSITE" id="PS00676">
    <property type="entry name" value="SIGMA54_INTERACT_2"/>
    <property type="match status" value="1"/>
</dbReference>
<keyword evidence="8" id="KW-0808">Transferase</keyword>
<dbReference type="AlphaFoldDB" id="A0A2N5HAG6"/>
<dbReference type="SUPFAM" id="SSF55785">
    <property type="entry name" value="PYP-like sensor domain (PAS domain)"/>
    <property type="match status" value="1"/>
</dbReference>
<dbReference type="Proteomes" id="UP000234950">
    <property type="component" value="Unassembled WGS sequence"/>
</dbReference>
<keyword evidence="5" id="KW-0175">Coiled coil</keyword>
<dbReference type="SMART" id="SM00382">
    <property type="entry name" value="AAA"/>
    <property type="match status" value="1"/>
</dbReference>
<dbReference type="RefSeq" id="WP_101649559.1">
    <property type="nucleotide sequence ID" value="NZ_PGVE01000071.1"/>
</dbReference>
<protein>
    <submittedName>
        <fullName evidence="8">Histidine kinase</fullName>
    </submittedName>
</protein>
<dbReference type="Gene3D" id="1.10.10.60">
    <property type="entry name" value="Homeodomain-like"/>
    <property type="match status" value="1"/>
</dbReference>